<name>A0A2C9L4Z3_BIOGL</name>
<reference evidence="24" key="1">
    <citation type="submission" date="2020-05" db="UniProtKB">
        <authorList>
            <consortium name="EnsemblMetazoa"/>
        </authorList>
    </citation>
    <scope>IDENTIFICATION</scope>
    <source>
        <strain evidence="24">BB02</strain>
    </source>
</reference>
<feature type="domain" description="TRAF-type" evidence="23">
    <location>
        <begin position="183"/>
        <end position="233"/>
    </location>
</feature>
<dbReference type="CDD" id="cd16643">
    <property type="entry name" value="mRING-HC-C3HC3D_TRAF6"/>
    <property type="match status" value="1"/>
</dbReference>
<dbReference type="PIRSF" id="PIRSF015614">
    <property type="entry name" value="TRAF"/>
    <property type="match status" value="1"/>
</dbReference>
<dbReference type="Pfam" id="PF21355">
    <property type="entry name" value="TRAF-mep_MATH"/>
    <property type="match status" value="1"/>
</dbReference>
<dbReference type="PANTHER" id="PTHR10131:SF152">
    <property type="entry name" value="TNF RECEPTOR-ASSOCIATED FACTOR 6"/>
    <property type="match status" value="1"/>
</dbReference>
<comment type="catalytic activity">
    <reaction evidence="1">
        <text>S-ubiquitinyl-[E2 ubiquitin-conjugating enzyme]-L-cysteine + [acceptor protein]-L-lysine = [E2 ubiquitin-conjugating enzyme]-L-cysteine + N(6)-ubiquitinyl-[acceptor protein]-L-lysine.</text>
        <dbReference type="EC" id="2.3.2.27"/>
    </reaction>
</comment>
<dbReference type="InterPro" id="IPR012227">
    <property type="entry name" value="TNF_rcpt-assoc_TRAF_met"/>
</dbReference>
<dbReference type="GO" id="GO:0008270">
    <property type="term" value="F:zinc ion binding"/>
    <property type="evidence" value="ECO:0007669"/>
    <property type="project" value="UniProtKB-KW"/>
</dbReference>
<dbReference type="PANTHER" id="PTHR10131">
    <property type="entry name" value="TNF RECEPTOR ASSOCIATED FACTOR"/>
    <property type="match status" value="1"/>
</dbReference>
<dbReference type="GO" id="GO:0005634">
    <property type="term" value="C:nucleus"/>
    <property type="evidence" value="ECO:0007669"/>
    <property type="project" value="UniProtKB-SubCell"/>
</dbReference>
<evidence type="ECO:0000256" key="18">
    <source>
        <dbReference type="PROSITE-ProRule" id="PRU00207"/>
    </source>
</evidence>
<evidence type="ECO:0000256" key="7">
    <source>
        <dbReference type="ARBA" id="ARBA00012483"/>
    </source>
</evidence>
<keyword evidence="19" id="KW-0175">Coiled coil</keyword>
<dbReference type="PROSITE" id="PS50089">
    <property type="entry name" value="ZF_RING_2"/>
    <property type="match status" value="1"/>
</dbReference>
<dbReference type="OrthoDB" id="6475149at2759"/>
<dbReference type="EC" id="2.3.2.27" evidence="7"/>
<dbReference type="GO" id="GO:0005164">
    <property type="term" value="F:tumor necrosis factor receptor binding"/>
    <property type="evidence" value="ECO:0007669"/>
    <property type="project" value="InterPro"/>
</dbReference>
<dbReference type="KEGG" id="bgt:106068706"/>
<dbReference type="InterPro" id="IPR002083">
    <property type="entry name" value="MATH/TRAF_dom"/>
</dbReference>
<feature type="domain" description="MATH" evidence="22">
    <location>
        <begin position="444"/>
        <end position="594"/>
    </location>
</feature>
<dbReference type="RefSeq" id="XP_013083615.1">
    <property type="nucleotide sequence ID" value="XM_013228161.2"/>
</dbReference>
<dbReference type="GO" id="GO:0042981">
    <property type="term" value="P:regulation of apoptotic process"/>
    <property type="evidence" value="ECO:0007669"/>
    <property type="project" value="InterPro"/>
</dbReference>
<dbReference type="Proteomes" id="UP000076420">
    <property type="component" value="Unassembled WGS sequence"/>
</dbReference>
<feature type="coiled-coil region" evidence="19">
    <location>
        <begin position="393"/>
        <end position="427"/>
    </location>
</feature>
<keyword evidence="26" id="KW-1185">Reference proteome</keyword>
<evidence type="ECO:0000313" key="25">
    <source>
        <dbReference type="Proteomes" id="UP000076420"/>
    </source>
</evidence>
<dbReference type="RefSeq" id="XP_055899064.1">
    <property type="nucleotide sequence ID" value="XM_056043089.1"/>
</dbReference>
<feature type="compositionally biased region" description="Low complexity" evidence="20">
    <location>
        <begin position="335"/>
        <end position="350"/>
    </location>
</feature>
<dbReference type="GO" id="GO:0061630">
    <property type="term" value="F:ubiquitin protein ligase activity"/>
    <property type="evidence" value="ECO:0007669"/>
    <property type="project" value="UniProtKB-EC"/>
</dbReference>
<dbReference type="Proteomes" id="UP001165740">
    <property type="component" value="Chromosome 10"/>
</dbReference>
<proteinExistence type="inferred from homology"/>
<evidence type="ECO:0000256" key="2">
    <source>
        <dbReference type="ARBA" id="ARBA00004123"/>
    </source>
</evidence>
<evidence type="ECO:0000313" key="29">
    <source>
        <dbReference type="RefSeq" id="XP_013083615.1"/>
    </source>
</evidence>
<evidence type="ECO:0000256" key="17">
    <source>
        <dbReference type="ARBA" id="ARBA00030810"/>
    </source>
</evidence>
<dbReference type="RefSeq" id="XP_013083612.1">
    <property type="nucleotide sequence ID" value="XM_013228158.2"/>
</dbReference>
<evidence type="ECO:0000256" key="9">
    <source>
        <dbReference type="ARBA" id="ARBA00022677"/>
    </source>
</evidence>
<dbReference type="EnsemblMetazoa" id="BGLB026988-RB">
    <property type="protein sequence ID" value="BGLB026988-PB"/>
    <property type="gene ID" value="BGLB026988"/>
</dbReference>
<dbReference type="RefSeq" id="XP_013083614.1">
    <property type="nucleotide sequence ID" value="XM_013228160.2"/>
</dbReference>
<dbReference type="Pfam" id="PF13923">
    <property type="entry name" value="zf-C3HC4_2"/>
    <property type="match status" value="1"/>
</dbReference>
<dbReference type="GO" id="GO:0005811">
    <property type="term" value="C:lipid droplet"/>
    <property type="evidence" value="ECO:0007669"/>
    <property type="project" value="UniProtKB-SubCell"/>
</dbReference>
<evidence type="ECO:0000259" key="21">
    <source>
        <dbReference type="PROSITE" id="PS50089"/>
    </source>
</evidence>
<feature type="region of interest" description="Disordered" evidence="20">
    <location>
        <begin position="332"/>
        <end position="354"/>
    </location>
</feature>
<dbReference type="FunFam" id="3.30.40.10:FF:000179">
    <property type="entry name" value="TNF receptor-associated factor"/>
    <property type="match status" value="1"/>
</dbReference>
<dbReference type="PROSITE" id="PS50144">
    <property type="entry name" value="MATH"/>
    <property type="match status" value="1"/>
</dbReference>
<dbReference type="InterPro" id="IPR027139">
    <property type="entry name" value="TRAF6_RING-HC"/>
</dbReference>
<dbReference type="PROSITE" id="PS50145">
    <property type="entry name" value="ZF_TRAF"/>
    <property type="match status" value="2"/>
</dbReference>
<protein>
    <recommendedName>
        <fullName evidence="7">RING-type E3 ubiquitin transferase</fullName>
        <ecNumber evidence="7">2.3.2.27</ecNumber>
    </recommendedName>
    <alternativeName>
        <fullName evidence="17">E3 ubiquitin-protein ligase TRAF6</fullName>
    </alternativeName>
</protein>
<evidence type="ECO:0000256" key="12">
    <source>
        <dbReference type="ARBA" id="ARBA00022737"/>
    </source>
</evidence>
<feature type="zinc finger region" description="TRAF-type" evidence="18">
    <location>
        <begin position="130"/>
        <end position="182"/>
    </location>
</feature>
<keyword evidence="12" id="KW-0677">Repeat</keyword>
<dbReference type="InterPro" id="IPR008974">
    <property type="entry name" value="TRAF-like"/>
</dbReference>
<dbReference type="SMART" id="SM00184">
    <property type="entry name" value="RING"/>
    <property type="match status" value="1"/>
</dbReference>
<keyword evidence="14" id="KW-0833">Ubl conjugation pathway</keyword>
<evidence type="ECO:0000256" key="13">
    <source>
        <dbReference type="ARBA" id="ARBA00022771"/>
    </source>
</evidence>
<dbReference type="Gene3D" id="2.60.210.10">
    <property type="entry name" value="Apoptosis, Tumor Necrosis Factor Receptor Associated Protein 2, Chain A"/>
    <property type="match status" value="1"/>
</dbReference>
<evidence type="ECO:0000313" key="24">
    <source>
        <dbReference type="EnsemblMetazoa" id="BGLB026988-PB"/>
    </source>
</evidence>
<evidence type="ECO:0000256" key="3">
    <source>
        <dbReference type="ARBA" id="ARBA00004502"/>
    </source>
</evidence>
<dbReference type="VEuPathDB" id="VectorBase:BGLB026988"/>
<evidence type="ECO:0000256" key="6">
    <source>
        <dbReference type="ARBA" id="ARBA00006608"/>
    </source>
</evidence>
<dbReference type="InterPro" id="IPR001293">
    <property type="entry name" value="Znf_TRAF"/>
</dbReference>
<evidence type="ECO:0000313" key="30">
    <source>
        <dbReference type="RefSeq" id="XP_055899064.1"/>
    </source>
</evidence>
<organism evidence="24 25">
    <name type="scientific">Biomphalaria glabrata</name>
    <name type="common">Bloodfluke planorb</name>
    <name type="synonym">Freshwater snail</name>
    <dbReference type="NCBI Taxonomy" id="6526"/>
    <lineage>
        <taxon>Eukaryota</taxon>
        <taxon>Metazoa</taxon>
        <taxon>Spiralia</taxon>
        <taxon>Lophotrochozoa</taxon>
        <taxon>Mollusca</taxon>
        <taxon>Gastropoda</taxon>
        <taxon>Heterobranchia</taxon>
        <taxon>Euthyneura</taxon>
        <taxon>Panpulmonata</taxon>
        <taxon>Hygrophila</taxon>
        <taxon>Lymnaeoidea</taxon>
        <taxon>Planorbidae</taxon>
        <taxon>Biomphalaria</taxon>
    </lineage>
</organism>
<evidence type="ECO:0000259" key="23">
    <source>
        <dbReference type="PROSITE" id="PS50145"/>
    </source>
</evidence>
<evidence type="ECO:0000256" key="14">
    <source>
        <dbReference type="ARBA" id="ARBA00022786"/>
    </source>
</evidence>
<evidence type="ECO:0000256" key="20">
    <source>
        <dbReference type="SAM" id="MobiDB-lite"/>
    </source>
</evidence>
<dbReference type="GeneID" id="106068706"/>
<dbReference type="GO" id="GO:0031663">
    <property type="term" value="P:lipopolysaccharide-mediated signaling pathway"/>
    <property type="evidence" value="ECO:0007669"/>
    <property type="project" value="TreeGrafter"/>
</dbReference>
<evidence type="ECO:0000256" key="1">
    <source>
        <dbReference type="ARBA" id="ARBA00000900"/>
    </source>
</evidence>
<comment type="pathway">
    <text evidence="5">Protein modification; protein ubiquitination.</text>
</comment>
<evidence type="ECO:0000256" key="5">
    <source>
        <dbReference type="ARBA" id="ARBA00004906"/>
    </source>
</evidence>
<dbReference type="UniPathway" id="UPA00143"/>
<evidence type="ECO:0000256" key="16">
    <source>
        <dbReference type="ARBA" id="ARBA00023242"/>
    </source>
</evidence>
<feature type="domain" description="TRAF-type" evidence="23">
    <location>
        <begin position="130"/>
        <end position="182"/>
    </location>
</feature>
<feature type="domain" description="RING-type" evidence="21">
    <location>
        <begin position="47"/>
        <end position="86"/>
    </location>
</feature>
<dbReference type="STRING" id="6526.A0A2C9L4Z3"/>
<evidence type="ECO:0000313" key="27">
    <source>
        <dbReference type="RefSeq" id="XP_013083612.1"/>
    </source>
</evidence>
<accession>A0A2C9L4Z3</accession>
<dbReference type="SUPFAM" id="SSF57850">
    <property type="entry name" value="RING/U-box"/>
    <property type="match status" value="1"/>
</dbReference>
<dbReference type="GO" id="GO:0005938">
    <property type="term" value="C:cell cortex"/>
    <property type="evidence" value="ECO:0007669"/>
    <property type="project" value="UniProtKB-SubCell"/>
</dbReference>
<evidence type="ECO:0000313" key="28">
    <source>
        <dbReference type="RefSeq" id="XP_013083614.1"/>
    </source>
</evidence>
<evidence type="ECO:0000256" key="4">
    <source>
        <dbReference type="ARBA" id="ARBA00004544"/>
    </source>
</evidence>
<evidence type="ECO:0000256" key="19">
    <source>
        <dbReference type="SAM" id="Coils"/>
    </source>
</evidence>
<keyword evidence="16" id="KW-0539">Nucleus</keyword>
<keyword evidence="13 18" id="KW-0863">Zinc-finger</keyword>
<dbReference type="Gene3D" id="3.30.40.10">
    <property type="entry name" value="Zinc/RING finger domain, C3HC4 (zinc finger)"/>
    <property type="match status" value="3"/>
</dbReference>
<evidence type="ECO:0000256" key="8">
    <source>
        <dbReference type="ARBA" id="ARBA00022490"/>
    </source>
</evidence>
<keyword evidence="9" id="KW-0551">Lipid droplet</keyword>
<dbReference type="GO" id="GO:0043122">
    <property type="term" value="P:regulation of canonical NF-kappaB signal transduction"/>
    <property type="evidence" value="ECO:0007669"/>
    <property type="project" value="TreeGrafter"/>
</dbReference>
<dbReference type="InterPro" id="IPR049342">
    <property type="entry name" value="TRAF1-6_MATH_dom"/>
</dbReference>
<evidence type="ECO:0000259" key="22">
    <source>
        <dbReference type="PROSITE" id="PS50144"/>
    </source>
</evidence>
<keyword evidence="15 18" id="KW-0862">Zinc</keyword>
<dbReference type="PROSITE" id="PS00518">
    <property type="entry name" value="ZF_RING_1"/>
    <property type="match status" value="1"/>
</dbReference>
<evidence type="ECO:0000256" key="10">
    <source>
        <dbReference type="ARBA" id="ARBA00022679"/>
    </source>
</evidence>
<evidence type="ECO:0000256" key="15">
    <source>
        <dbReference type="ARBA" id="ARBA00022833"/>
    </source>
</evidence>
<sequence>MNYNSIGQHSYQSGSDISFTSNDNTCSQSMEGYDYEFVPPVEQRYECPICLLILREPRQTKCGHRFCRDCIIRWLRAPCTRCPVDNEQLVENDVFPDNFAKREILNFNIKCPNKKDGCDEIVTLGKLQNHLDICQHSLVPCPNRCASILHRCDLQEHMTQHCEFRIIFCEKCSDSIKANAVESHRLVCPNVLQTCTYCGQSKPRAQMKSHVEIDCQHVQIRCMFNSLGCRDQMLRSLEDEHLKSHSIEHLNLLCHAVNKLVNHFENIINKPSNGEVELSSRLLRSTSTSSNTVSFKTSSMSPLEGPLLNNNPFTDLYLTDTKIEHPMTHEESFLSGASNSPSTGPSSHSTFPNRNPLLLQRANANSDIFPYDNSAIKQVVQSSSSVRLVQELKSSFEEQMSVQKQKIEELTHKLASMEQLNADLALKVGKLKGELEESEGRFCNGDFYWRIPEFSQYQMKAISGEPSMLHSPPFYTSTWGYKMCIRANLASNLNENAGHFLSLFIHFMQGHNDHFITWPFSGKIILSIIDQNPDRNSQVNISETLIAKPNLIAFQKPTSFRNHKGFGYIEFISLMTLKTKNYLKDDSLIIRAQVFPENN</sequence>
<reference evidence="27 28" key="2">
    <citation type="submission" date="2025-04" db="UniProtKB">
        <authorList>
            <consortium name="RefSeq"/>
        </authorList>
    </citation>
    <scope>IDENTIFICATION</scope>
</reference>
<evidence type="ECO:0000313" key="26">
    <source>
        <dbReference type="Proteomes" id="UP001165740"/>
    </source>
</evidence>
<dbReference type="EnsemblMetazoa" id="BGLB026988-RC">
    <property type="protein sequence ID" value="BGLB026988-PC"/>
    <property type="gene ID" value="BGLB026988"/>
</dbReference>
<dbReference type="InterPro" id="IPR017907">
    <property type="entry name" value="Znf_RING_CS"/>
</dbReference>
<dbReference type="Pfam" id="PF02176">
    <property type="entry name" value="zf-TRAF"/>
    <property type="match status" value="1"/>
</dbReference>
<dbReference type="GO" id="GO:0045087">
    <property type="term" value="P:innate immune response"/>
    <property type="evidence" value="ECO:0007669"/>
    <property type="project" value="TreeGrafter"/>
</dbReference>
<dbReference type="OMA" id="FMHLQAL"/>
<comment type="subcellular location">
    <subcellularLocation>
        <location evidence="4">Cytoplasm</location>
        <location evidence="4">Cell cortex</location>
    </subcellularLocation>
    <subcellularLocation>
        <location evidence="3">Lipid droplet</location>
    </subcellularLocation>
    <subcellularLocation>
        <location evidence="2">Nucleus</location>
    </subcellularLocation>
</comment>
<dbReference type="AlphaFoldDB" id="A0A2C9L4Z3"/>
<dbReference type="EnsemblMetazoa" id="BGLB026988-RA">
    <property type="protein sequence ID" value="BGLB026988-PA"/>
    <property type="gene ID" value="BGLB026988"/>
</dbReference>
<feature type="zinc finger region" description="TRAF-type" evidence="18">
    <location>
        <begin position="183"/>
        <end position="233"/>
    </location>
</feature>
<dbReference type="VEuPathDB" id="VectorBase:BGLAX_051198"/>
<comment type="similarity">
    <text evidence="6">Belongs to the TNF receptor-associated factor family. A subfamily.</text>
</comment>
<dbReference type="InterPro" id="IPR013083">
    <property type="entry name" value="Znf_RING/FYVE/PHD"/>
</dbReference>
<keyword evidence="8" id="KW-0963">Cytoplasm</keyword>
<keyword evidence="11 18" id="KW-0479">Metal-binding</keyword>
<dbReference type="SUPFAM" id="SSF49599">
    <property type="entry name" value="TRAF domain-like"/>
    <property type="match status" value="2"/>
</dbReference>
<dbReference type="InterPro" id="IPR001841">
    <property type="entry name" value="Znf_RING"/>
</dbReference>
<dbReference type="GO" id="GO:0141124">
    <property type="term" value="P:intracellular signaling cassette"/>
    <property type="evidence" value="ECO:0007669"/>
    <property type="project" value="UniProtKB-ARBA"/>
</dbReference>
<dbReference type="GO" id="GO:0016567">
    <property type="term" value="P:protein ubiquitination"/>
    <property type="evidence" value="ECO:0007669"/>
    <property type="project" value="UniProtKB-UniPathway"/>
</dbReference>
<gene>
    <name evidence="24" type="primary">106068706</name>
    <name evidence="27 28 29 30" type="synonym">LOC106068706</name>
</gene>
<keyword evidence="10" id="KW-0808">Transferase</keyword>
<evidence type="ECO:0000256" key="11">
    <source>
        <dbReference type="ARBA" id="ARBA00022723"/>
    </source>
</evidence>